<gene>
    <name evidence="5" type="ORF">V5799_009576</name>
</gene>
<evidence type="ECO:0000313" key="5">
    <source>
        <dbReference type="EMBL" id="KAK8784057.1"/>
    </source>
</evidence>
<evidence type="ECO:0000313" key="6">
    <source>
        <dbReference type="Proteomes" id="UP001321473"/>
    </source>
</evidence>
<evidence type="ECO:0000256" key="2">
    <source>
        <dbReference type="ARBA" id="ARBA00022857"/>
    </source>
</evidence>
<organism evidence="5 6">
    <name type="scientific">Amblyomma americanum</name>
    <name type="common">Lone star tick</name>
    <dbReference type="NCBI Taxonomy" id="6943"/>
    <lineage>
        <taxon>Eukaryota</taxon>
        <taxon>Metazoa</taxon>
        <taxon>Ecdysozoa</taxon>
        <taxon>Arthropoda</taxon>
        <taxon>Chelicerata</taxon>
        <taxon>Arachnida</taxon>
        <taxon>Acari</taxon>
        <taxon>Parasitiformes</taxon>
        <taxon>Ixodida</taxon>
        <taxon>Ixodoidea</taxon>
        <taxon>Ixodidae</taxon>
        <taxon>Amblyomminae</taxon>
        <taxon>Amblyomma</taxon>
    </lineage>
</organism>
<dbReference type="Pfam" id="PF00106">
    <property type="entry name" value="adh_short"/>
    <property type="match status" value="1"/>
</dbReference>
<keyword evidence="2" id="KW-0521">NADP</keyword>
<dbReference type="PANTHER" id="PTHR43963:SF4">
    <property type="entry name" value="CARBONYL REDUCTASE (NADPH)"/>
    <property type="match status" value="1"/>
</dbReference>
<dbReference type="AlphaFoldDB" id="A0AAQ4F9Y0"/>
<evidence type="ECO:0000256" key="4">
    <source>
        <dbReference type="SAM" id="MobiDB-lite"/>
    </source>
</evidence>
<dbReference type="InterPro" id="IPR036291">
    <property type="entry name" value="NAD(P)-bd_dom_sf"/>
</dbReference>
<feature type="region of interest" description="Disordered" evidence="4">
    <location>
        <begin position="138"/>
        <end position="158"/>
    </location>
</feature>
<dbReference type="Gene3D" id="3.40.50.720">
    <property type="entry name" value="NAD(P)-binding Rossmann-like Domain"/>
    <property type="match status" value="1"/>
</dbReference>
<keyword evidence="6" id="KW-1185">Reference proteome</keyword>
<name>A0AAQ4F9Y0_AMBAM</name>
<comment type="similarity">
    <text evidence="1">Belongs to the short-chain dehydrogenases/reductases (SDR) family.</text>
</comment>
<dbReference type="InterPro" id="IPR002347">
    <property type="entry name" value="SDR_fam"/>
</dbReference>
<dbReference type="Proteomes" id="UP001321473">
    <property type="component" value="Unassembled WGS sequence"/>
</dbReference>
<reference evidence="5 6" key="1">
    <citation type="journal article" date="2023" name="Arcadia Sci">
        <title>De novo assembly of a long-read Amblyomma americanum tick genome.</title>
        <authorList>
            <person name="Chou S."/>
            <person name="Poskanzer K.E."/>
            <person name="Rollins M."/>
            <person name="Thuy-Boun P.S."/>
        </authorList>
    </citation>
    <scope>NUCLEOTIDE SEQUENCE [LARGE SCALE GENOMIC DNA]</scope>
    <source>
        <strain evidence="5">F_SG_1</strain>
        <tissue evidence="5">Salivary glands</tissue>
    </source>
</reference>
<sequence length="170" mass="19041">MPLSHCHVTKMLTRANGSTTARRKSGGDRRAFELCAEITRRPLKWNSQLLHHAIDSSRCARDEKRGNAAVSEFNKQLLRPKFHQLDIDDLESIRKFCDFLKSTYGGLDVLVNNAAISYKALMLQPIWLSCHQTSTRPRDSLSGMTARLPRGTSSGKGDRCPRLSVCGITL</sequence>
<dbReference type="PANTHER" id="PTHR43963">
    <property type="entry name" value="CARBONYL REDUCTASE 1-RELATED"/>
    <property type="match status" value="1"/>
</dbReference>
<dbReference type="SUPFAM" id="SSF51735">
    <property type="entry name" value="NAD(P)-binding Rossmann-fold domains"/>
    <property type="match status" value="1"/>
</dbReference>
<evidence type="ECO:0000256" key="1">
    <source>
        <dbReference type="ARBA" id="ARBA00006484"/>
    </source>
</evidence>
<proteinExistence type="inferred from homology"/>
<comment type="caution">
    <text evidence="5">The sequence shown here is derived from an EMBL/GenBank/DDBJ whole genome shotgun (WGS) entry which is preliminary data.</text>
</comment>
<evidence type="ECO:0000256" key="3">
    <source>
        <dbReference type="ARBA" id="ARBA00023002"/>
    </source>
</evidence>
<keyword evidence="3" id="KW-0560">Oxidoreductase</keyword>
<protein>
    <submittedName>
        <fullName evidence="5">Uncharacterized protein</fullName>
    </submittedName>
</protein>
<accession>A0AAQ4F9Y0</accession>
<dbReference type="GO" id="GO:0004090">
    <property type="term" value="F:carbonyl reductase (NADPH) activity"/>
    <property type="evidence" value="ECO:0007669"/>
    <property type="project" value="TreeGrafter"/>
</dbReference>
<dbReference type="EMBL" id="JARKHS020004889">
    <property type="protein sequence ID" value="KAK8784057.1"/>
    <property type="molecule type" value="Genomic_DNA"/>
</dbReference>